<evidence type="ECO:0000256" key="3">
    <source>
        <dbReference type="ARBA" id="ARBA00022448"/>
    </source>
</evidence>
<comment type="subunit">
    <text evidence="2">Homotrimer.</text>
</comment>
<evidence type="ECO:0000256" key="6">
    <source>
        <dbReference type="ARBA" id="ARBA00022729"/>
    </source>
</evidence>
<keyword evidence="6 11" id="KW-0732">Signal</keyword>
<dbReference type="GO" id="GO:0009279">
    <property type="term" value="C:cell outer membrane"/>
    <property type="evidence" value="ECO:0007669"/>
    <property type="project" value="UniProtKB-SubCell"/>
</dbReference>
<evidence type="ECO:0000256" key="1">
    <source>
        <dbReference type="ARBA" id="ARBA00004571"/>
    </source>
</evidence>
<dbReference type="PANTHER" id="PTHR34501:SF9">
    <property type="entry name" value="MAJOR OUTER MEMBRANE PROTEIN P.IA"/>
    <property type="match status" value="1"/>
</dbReference>
<evidence type="ECO:0000256" key="2">
    <source>
        <dbReference type="ARBA" id="ARBA00011233"/>
    </source>
</evidence>
<keyword evidence="7" id="KW-0406">Ion transport</keyword>
<dbReference type="InterPro" id="IPR050298">
    <property type="entry name" value="Gram-neg_bact_OMP"/>
</dbReference>
<protein>
    <submittedName>
        <fullName evidence="13">Porin</fullName>
    </submittedName>
</protein>
<proteinExistence type="predicted"/>
<evidence type="ECO:0000256" key="5">
    <source>
        <dbReference type="ARBA" id="ARBA00022692"/>
    </source>
</evidence>
<dbReference type="InterPro" id="IPR033900">
    <property type="entry name" value="Gram_neg_porin_domain"/>
</dbReference>
<evidence type="ECO:0000256" key="4">
    <source>
        <dbReference type="ARBA" id="ARBA00022452"/>
    </source>
</evidence>
<keyword evidence="9" id="KW-0472">Membrane</keyword>
<feature type="signal peptide" evidence="11">
    <location>
        <begin position="1"/>
        <end position="21"/>
    </location>
</feature>
<dbReference type="Pfam" id="PF13609">
    <property type="entry name" value="Porin_4"/>
    <property type="match status" value="1"/>
</dbReference>
<feature type="chain" id="PRO_5032716591" evidence="11">
    <location>
        <begin position="22"/>
        <end position="351"/>
    </location>
</feature>
<dbReference type="SUPFAM" id="SSF56935">
    <property type="entry name" value="Porins"/>
    <property type="match status" value="1"/>
</dbReference>
<dbReference type="PANTHER" id="PTHR34501">
    <property type="entry name" value="PROTEIN YDDL-RELATED"/>
    <property type="match status" value="1"/>
</dbReference>
<evidence type="ECO:0000256" key="7">
    <source>
        <dbReference type="ARBA" id="ARBA00023065"/>
    </source>
</evidence>
<evidence type="ECO:0000259" key="12">
    <source>
        <dbReference type="Pfam" id="PF13609"/>
    </source>
</evidence>
<comment type="caution">
    <text evidence="13">The sequence shown here is derived from an EMBL/GenBank/DDBJ whole genome shotgun (WGS) entry which is preliminary data.</text>
</comment>
<evidence type="ECO:0000313" key="14">
    <source>
        <dbReference type="Proteomes" id="UP000451565"/>
    </source>
</evidence>
<dbReference type="AlphaFoldDB" id="A0A843YL09"/>
<evidence type="ECO:0000313" key="13">
    <source>
        <dbReference type="EMBL" id="MQR00085.1"/>
    </source>
</evidence>
<name>A0A843YL09_9BURK</name>
<dbReference type="RefSeq" id="WP_153233607.1">
    <property type="nucleotide sequence ID" value="NZ_WINI01000001.1"/>
</dbReference>
<organism evidence="13 14">
    <name type="scientific">Glaciimonas soli</name>
    <dbReference type="NCBI Taxonomy" id="2590999"/>
    <lineage>
        <taxon>Bacteria</taxon>
        <taxon>Pseudomonadati</taxon>
        <taxon>Pseudomonadota</taxon>
        <taxon>Betaproteobacteria</taxon>
        <taxon>Burkholderiales</taxon>
        <taxon>Oxalobacteraceae</taxon>
        <taxon>Glaciimonas</taxon>
    </lineage>
</organism>
<dbReference type="GO" id="GO:0015288">
    <property type="term" value="F:porin activity"/>
    <property type="evidence" value="ECO:0007669"/>
    <property type="project" value="UniProtKB-KW"/>
</dbReference>
<dbReference type="CDD" id="cd00342">
    <property type="entry name" value="gram_neg_porins"/>
    <property type="match status" value="1"/>
</dbReference>
<dbReference type="EMBL" id="WINI01000001">
    <property type="protein sequence ID" value="MQR00085.1"/>
    <property type="molecule type" value="Genomic_DNA"/>
</dbReference>
<keyword evidence="5" id="KW-0812">Transmembrane</keyword>
<keyword evidence="3" id="KW-0813">Transport</keyword>
<evidence type="ECO:0000256" key="8">
    <source>
        <dbReference type="ARBA" id="ARBA00023114"/>
    </source>
</evidence>
<feature type="domain" description="Porin" evidence="12">
    <location>
        <begin position="13"/>
        <end position="323"/>
    </location>
</feature>
<dbReference type="Gene3D" id="2.40.160.10">
    <property type="entry name" value="Porin"/>
    <property type="match status" value="1"/>
</dbReference>
<reference evidence="13 14" key="1">
    <citation type="submission" date="2019-10" db="EMBL/GenBank/DDBJ databases">
        <title>Glaciimonas soli sp. nov., a psychrophilic bacterium isolated from the forest soil of a high elevation mountain in Taiwan.</title>
        <authorList>
            <person name="Wang L.-T."/>
            <person name="Shieh W.Y."/>
        </authorList>
    </citation>
    <scope>NUCLEOTIDE SEQUENCE [LARGE SCALE GENOMIC DNA]</scope>
    <source>
        <strain evidence="13 14">GS1</strain>
    </source>
</reference>
<gene>
    <name evidence="13" type="ORF">GEV47_05225</name>
</gene>
<dbReference type="OrthoDB" id="8952625at2"/>
<evidence type="ECO:0000256" key="11">
    <source>
        <dbReference type="SAM" id="SignalP"/>
    </source>
</evidence>
<dbReference type="GO" id="GO:0006811">
    <property type="term" value="P:monoatomic ion transport"/>
    <property type="evidence" value="ECO:0007669"/>
    <property type="project" value="UniProtKB-KW"/>
</dbReference>
<keyword evidence="4" id="KW-1134">Transmembrane beta strand</keyword>
<keyword evidence="8" id="KW-0626">Porin</keyword>
<sequence>MKVLKATILMGSVMASTALHAQSNVQIYGIVDVGVEYVNKAQVSSTGTATGSLAKVTSGNAAASRFGFRGREDLGDGLSAVFVLENGFSANNGTLANNGRLFGRQSYVGLAGKFGELDVGRETTPIFDFGALYDPMIPARFSALTLDAAFASRADNAVRYAGKFGGLTLSTLYSFGFDSTIVNGGQIPGAFQVGKETSVNVNYQLGNVLAGALYDRQNGTSIATEQNTDERMALGISADFNPVKLYAAYQRRNTRTAPITATTNLFWVGVSYNPIPAVTLDATAYSYDPAGPSNRTGMYSVLGSYALSKRTDIYTVLSVMRNQAKAVMALDGTVNPGDGQTGLQFGIRHRF</sequence>
<evidence type="ECO:0000256" key="9">
    <source>
        <dbReference type="ARBA" id="ARBA00023136"/>
    </source>
</evidence>
<dbReference type="Proteomes" id="UP000451565">
    <property type="component" value="Unassembled WGS sequence"/>
</dbReference>
<accession>A0A843YL09</accession>
<keyword evidence="14" id="KW-1185">Reference proteome</keyword>
<dbReference type="GO" id="GO:0046930">
    <property type="term" value="C:pore complex"/>
    <property type="evidence" value="ECO:0007669"/>
    <property type="project" value="UniProtKB-KW"/>
</dbReference>
<evidence type="ECO:0000256" key="10">
    <source>
        <dbReference type="ARBA" id="ARBA00023237"/>
    </source>
</evidence>
<comment type="subcellular location">
    <subcellularLocation>
        <location evidence="1">Cell outer membrane</location>
        <topology evidence="1">Multi-pass membrane protein</topology>
    </subcellularLocation>
</comment>
<dbReference type="InterPro" id="IPR023614">
    <property type="entry name" value="Porin_dom_sf"/>
</dbReference>
<keyword evidence="10" id="KW-0998">Cell outer membrane</keyword>